<dbReference type="PANTHER" id="PTHR10210">
    <property type="entry name" value="RIBOSE-PHOSPHATE DIPHOSPHOKINASE FAMILY MEMBER"/>
    <property type="match status" value="1"/>
</dbReference>
<dbReference type="Proteomes" id="UP000628710">
    <property type="component" value="Unassembled WGS sequence"/>
</dbReference>
<organism evidence="3 4">
    <name type="scientific">Marinomonas transparens</name>
    <dbReference type="NCBI Taxonomy" id="2795388"/>
    <lineage>
        <taxon>Bacteria</taxon>
        <taxon>Pseudomonadati</taxon>
        <taxon>Pseudomonadota</taxon>
        <taxon>Gammaproteobacteria</taxon>
        <taxon>Oceanospirillales</taxon>
        <taxon>Oceanospirillaceae</taxon>
        <taxon>Marinomonas</taxon>
    </lineage>
</organism>
<keyword evidence="4" id="KW-1185">Reference proteome</keyword>
<dbReference type="AlphaFoldDB" id="A0A934JS67"/>
<name>A0A934JS67_9GAMM</name>
<sequence>MSITITTNLNDTIQLVTLGFSGGERHVQLSYLPTDTPKFVSIKAILNSTDDLLDLLLIDNALENHYGQQVKLRLEIPYLPYARQDRVCAEGQAFSLQLMAKLIKNLNIEELAVWDCHSNVGLELTGATNVPATEIIKSDSRLSDLLRSPKAVLVCPDKGALQRCSELKEELNISNMVICEKQRNPTTGKITHTDVLTDDLTGKVAIITDDICDGGYTFIKIAEQLKAKNAEKVVLYVTHGIFSKGLSVFEGLIDEIYTTTSFTHQPSDKLHVIDYTYKSNNLITTNTKGA</sequence>
<evidence type="ECO:0000313" key="3">
    <source>
        <dbReference type="EMBL" id="MBJ7539728.1"/>
    </source>
</evidence>
<comment type="caution">
    <text evidence="3">The sequence shown here is derived from an EMBL/GenBank/DDBJ whole genome shotgun (WGS) entry which is preliminary data.</text>
</comment>
<accession>A0A934JS67</accession>
<dbReference type="GO" id="GO:0006164">
    <property type="term" value="P:purine nucleotide biosynthetic process"/>
    <property type="evidence" value="ECO:0007669"/>
    <property type="project" value="TreeGrafter"/>
</dbReference>
<dbReference type="GO" id="GO:0004749">
    <property type="term" value="F:ribose phosphate diphosphokinase activity"/>
    <property type="evidence" value="ECO:0007669"/>
    <property type="project" value="TreeGrafter"/>
</dbReference>
<dbReference type="CDD" id="cd06223">
    <property type="entry name" value="PRTases_typeI"/>
    <property type="match status" value="1"/>
</dbReference>
<evidence type="ECO:0000256" key="1">
    <source>
        <dbReference type="RuleBase" id="RU004324"/>
    </source>
</evidence>
<dbReference type="EMBL" id="JAEMNX010000030">
    <property type="protein sequence ID" value="MBJ7539728.1"/>
    <property type="molecule type" value="Genomic_DNA"/>
</dbReference>
<dbReference type="GO" id="GO:0002189">
    <property type="term" value="C:ribose phosphate diphosphokinase complex"/>
    <property type="evidence" value="ECO:0007669"/>
    <property type="project" value="TreeGrafter"/>
</dbReference>
<comment type="similarity">
    <text evidence="1">Belongs to the ribose-phosphate pyrophosphokinase family.</text>
</comment>
<dbReference type="InterPro" id="IPR000836">
    <property type="entry name" value="PRTase_dom"/>
</dbReference>
<dbReference type="RefSeq" id="WP_199470122.1">
    <property type="nucleotide sequence ID" value="NZ_JAEMNX010000030.1"/>
</dbReference>
<feature type="domain" description="Phosphoribosyltransferase" evidence="2">
    <location>
        <begin position="151"/>
        <end position="239"/>
    </location>
</feature>
<dbReference type="Pfam" id="PF00156">
    <property type="entry name" value="Pribosyltran"/>
    <property type="match status" value="1"/>
</dbReference>
<protein>
    <submittedName>
        <fullName evidence="3">Ribose-phosphate pyrophosphokinase</fullName>
    </submittedName>
</protein>
<dbReference type="InterPro" id="IPR029057">
    <property type="entry name" value="PRTase-like"/>
</dbReference>
<dbReference type="SUPFAM" id="SSF53271">
    <property type="entry name" value="PRTase-like"/>
    <property type="match status" value="1"/>
</dbReference>
<dbReference type="PANTHER" id="PTHR10210:SF41">
    <property type="entry name" value="RIBOSE-PHOSPHATE PYROPHOSPHOKINASE 1, CHLOROPLASTIC"/>
    <property type="match status" value="1"/>
</dbReference>
<dbReference type="Gene3D" id="3.40.50.2020">
    <property type="match status" value="2"/>
</dbReference>
<proteinExistence type="inferred from homology"/>
<dbReference type="GO" id="GO:0006015">
    <property type="term" value="P:5-phosphoribose 1-diphosphate biosynthetic process"/>
    <property type="evidence" value="ECO:0007669"/>
    <property type="project" value="TreeGrafter"/>
</dbReference>
<dbReference type="NCBIfam" id="TIGR01251">
    <property type="entry name" value="ribP_PPkin"/>
    <property type="match status" value="1"/>
</dbReference>
<reference evidence="3" key="1">
    <citation type="submission" date="2020-12" db="EMBL/GenBank/DDBJ databases">
        <title>Marinomonas arctica sp. nov., a psychrotolerant bacterium isolated from the Arctic.</title>
        <authorList>
            <person name="Zhang Y."/>
        </authorList>
    </citation>
    <scope>NUCLEOTIDE SEQUENCE</scope>
    <source>
        <strain evidence="3">C1424</strain>
    </source>
</reference>
<gene>
    <name evidence="3" type="ORF">I8J31_18790</name>
</gene>
<keyword evidence="1" id="KW-0545">Nucleotide biosynthesis</keyword>
<dbReference type="GO" id="GO:0005737">
    <property type="term" value="C:cytoplasm"/>
    <property type="evidence" value="ECO:0007669"/>
    <property type="project" value="TreeGrafter"/>
</dbReference>
<dbReference type="GO" id="GO:0000287">
    <property type="term" value="F:magnesium ion binding"/>
    <property type="evidence" value="ECO:0007669"/>
    <property type="project" value="InterPro"/>
</dbReference>
<dbReference type="InterPro" id="IPR005946">
    <property type="entry name" value="Rib-P_diPkinase"/>
</dbReference>
<evidence type="ECO:0000313" key="4">
    <source>
        <dbReference type="Proteomes" id="UP000628710"/>
    </source>
</evidence>
<evidence type="ECO:0000259" key="2">
    <source>
        <dbReference type="Pfam" id="PF00156"/>
    </source>
</evidence>